<dbReference type="Proteomes" id="UP000281391">
    <property type="component" value="Chromosome"/>
</dbReference>
<reference evidence="1 2" key="1">
    <citation type="submission" date="2018-12" db="EMBL/GenBank/DDBJ databases">
        <authorList>
            <consortium name="Pathogen Informatics"/>
        </authorList>
    </citation>
    <scope>NUCLEOTIDE SEQUENCE [LARGE SCALE GENOMIC DNA]</scope>
    <source>
        <strain evidence="1 2">NCTC11214</strain>
    </source>
</reference>
<sequence>MRKCISGWVVADFATYKAAYLRLGAVSVRTLT</sequence>
<gene>
    <name evidence="1" type="ORF">NCTC11214_00170</name>
</gene>
<evidence type="ECO:0000313" key="1">
    <source>
        <dbReference type="EMBL" id="VDZ51369.1"/>
    </source>
</evidence>
<dbReference type="EMBL" id="LR134117">
    <property type="protein sequence ID" value="VDZ51369.1"/>
    <property type="molecule type" value="Genomic_DNA"/>
</dbReference>
<name>A0A447KK84_SEROD</name>
<accession>A0A447KK84</accession>
<protein>
    <submittedName>
        <fullName evidence="1">Uncharacterized protein</fullName>
    </submittedName>
</protein>
<dbReference type="KEGG" id="sof:NCTC11214_00170"/>
<dbReference type="AlphaFoldDB" id="A0A447KK84"/>
<evidence type="ECO:0000313" key="2">
    <source>
        <dbReference type="Proteomes" id="UP000281391"/>
    </source>
</evidence>
<proteinExistence type="predicted"/>
<organism evidence="1 2">
    <name type="scientific">Serratia odorifera</name>
    <dbReference type="NCBI Taxonomy" id="618"/>
    <lineage>
        <taxon>Bacteria</taxon>
        <taxon>Pseudomonadati</taxon>
        <taxon>Pseudomonadota</taxon>
        <taxon>Gammaproteobacteria</taxon>
        <taxon>Enterobacterales</taxon>
        <taxon>Yersiniaceae</taxon>
        <taxon>Serratia</taxon>
    </lineage>
</organism>